<name>A0A3E2WRS9_9FIRM</name>
<dbReference type="SUPFAM" id="SSF51726">
    <property type="entry name" value="UROD/MetE-like"/>
    <property type="match status" value="1"/>
</dbReference>
<organism evidence="1 2">
    <name type="scientific">Hungatella hathewayi</name>
    <dbReference type="NCBI Taxonomy" id="154046"/>
    <lineage>
        <taxon>Bacteria</taxon>
        <taxon>Bacillati</taxon>
        <taxon>Bacillota</taxon>
        <taxon>Clostridia</taxon>
        <taxon>Lachnospirales</taxon>
        <taxon>Lachnospiraceae</taxon>
        <taxon>Hungatella</taxon>
    </lineage>
</organism>
<comment type="caution">
    <text evidence="1">The sequence shown here is derived from an EMBL/GenBank/DDBJ whole genome shotgun (WGS) entry which is preliminary data.</text>
</comment>
<sequence>MELMYQENWETIKKRLVLLWENEILDRPCISVKCPKDENDPFVDIKPEGQEALREYYTNPELILERNLRRFEKTYFGGDAFPCIFPYWGTGGHAKYLNAEVSYFPDTIWVQPAFEDYESFDFEFDRQNPVFQAELKALEYLAEAGKGKFFVSPPDNCGSYDALSQLRGGEEFILDLLEEPELVRKYGNKMVDILMESGDEIFRVIRENNDGGSVHGYYNTWCPGTHMQLQCDLSVMISPEMFREFIVEELERSAGWLDHAIYHMDGLEQLRHLDMILGIKDINMIQWVQVSSQPDITQNLEYVHKIQNAGKGLVVEASKNQLNTIVNNISPKGLDLVISDAANKKEADEIVGFVAKHSFKKTVF</sequence>
<proteinExistence type="predicted"/>
<dbReference type="InterPro" id="IPR038071">
    <property type="entry name" value="UROD/MetE-like_sf"/>
</dbReference>
<dbReference type="RefSeq" id="WP_025654912.1">
    <property type="nucleotide sequence ID" value="NZ_QVIA01000016.1"/>
</dbReference>
<dbReference type="AlphaFoldDB" id="A0A3E2WRS9"/>
<evidence type="ECO:0000313" key="2">
    <source>
        <dbReference type="Proteomes" id="UP000261111"/>
    </source>
</evidence>
<accession>A0A3E2WRS9</accession>
<dbReference type="Proteomes" id="UP000261111">
    <property type="component" value="Unassembled WGS sequence"/>
</dbReference>
<dbReference type="Gene3D" id="3.20.20.210">
    <property type="match status" value="1"/>
</dbReference>
<reference evidence="1 2" key="1">
    <citation type="submission" date="2018-08" db="EMBL/GenBank/DDBJ databases">
        <title>A genome reference for cultivated species of the human gut microbiota.</title>
        <authorList>
            <person name="Zou Y."/>
            <person name="Xue W."/>
            <person name="Luo G."/>
        </authorList>
    </citation>
    <scope>NUCLEOTIDE SEQUENCE [LARGE SCALE GENOMIC DNA]</scope>
    <source>
        <strain evidence="1 2">AF19-21</strain>
    </source>
</reference>
<evidence type="ECO:0008006" key="3">
    <source>
        <dbReference type="Google" id="ProtNLM"/>
    </source>
</evidence>
<dbReference type="EMBL" id="QVIA01000016">
    <property type="protein sequence ID" value="RGC29507.1"/>
    <property type="molecule type" value="Genomic_DNA"/>
</dbReference>
<protein>
    <recommendedName>
        <fullName evidence="3">Trimethylamine corrinoid protein 2</fullName>
    </recommendedName>
</protein>
<dbReference type="GeneID" id="93332881"/>
<evidence type="ECO:0000313" key="1">
    <source>
        <dbReference type="EMBL" id="RGC29507.1"/>
    </source>
</evidence>
<gene>
    <name evidence="1" type="ORF">DWX41_14590</name>
</gene>